<protein>
    <submittedName>
        <fullName evidence="3">Internalin</fullName>
    </submittedName>
</protein>
<accession>A0ABN0RFW8</accession>
<dbReference type="Gene3D" id="3.80.10.10">
    <property type="entry name" value="Ribonuclease Inhibitor"/>
    <property type="match status" value="1"/>
</dbReference>
<dbReference type="Pfam" id="PF00560">
    <property type="entry name" value="LRR_1"/>
    <property type="match status" value="1"/>
</dbReference>
<dbReference type="InterPro" id="IPR025875">
    <property type="entry name" value="Leu-rich_rpt_4"/>
</dbReference>
<name>A0ABN0RFW8_9LIST</name>
<dbReference type="Proteomes" id="UP000019249">
    <property type="component" value="Unassembled WGS sequence"/>
</dbReference>
<gene>
    <name evidence="3" type="ORF">MFLO_07007</name>
</gene>
<dbReference type="PANTHER" id="PTHR46652:SF3">
    <property type="entry name" value="LEUCINE-RICH REPEAT-CONTAINING PROTEIN 9"/>
    <property type="match status" value="1"/>
</dbReference>
<comment type="caution">
    <text evidence="3">The sequence shown here is derived from an EMBL/GenBank/DDBJ whole genome shotgun (WGS) entry which is preliminary data.</text>
</comment>
<evidence type="ECO:0000256" key="2">
    <source>
        <dbReference type="ARBA" id="ARBA00022737"/>
    </source>
</evidence>
<keyword evidence="1" id="KW-0433">Leucine-rich repeat</keyword>
<reference evidence="3 4" key="1">
    <citation type="journal article" date="2014" name="Int. J. Syst. Evol. Microbiol.">
        <title>Listeria floridensis sp. nov., Listeria aquatica sp. nov., Listeria cornellensis sp. nov., Listeria riparia sp. nov. and Listeria grandensis sp. nov., from agricultural and natural environments.</title>
        <authorList>
            <person name="den Bakker H.C."/>
            <person name="Warchocki S."/>
            <person name="Wright E.M."/>
            <person name="Allred A.F."/>
            <person name="Ahlstrom C."/>
            <person name="Manuel C.S."/>
            <person name="Stasiewicz M.J."/>
            <person name="Burrell A."/>
            <person name="Roof S."/>
            <person name="Strawn L."/>
            <person name="Fortes E.D."/>
            <person name="Nightingale K.K."/>
            <person name="Kephart D."/>
            <person name="Wiedmann M."/>
        </authorList>
    </citation>
    <scope>NUCLEOTIDE SEQUENCE [LARGE SCALE GENOMIC DNA]</scope>
    <source>
        <strain evidence="3 4">FSL S10-1187</strain>
    </source>
</reference>
<evidence type="ECO:0000313" key="3">
    <source>
        <dbReference type="EMBL" id="EUJ32449.1"/>
    </source>
</evidence>
<dbReference type="Pfam" id="PF12799">
    <property type="entry name" value="LRR_4"/>
    <property type="match status" value="1"/>
</dbReference>
<organism evidence="3 4">
    <name type="scientific">Listeria floridensis FSL S10-1187</name>
    <dbReference type="NCBI Taxonomy" id="1265817"/>
    <lineage>
        <taxon>Bacteria</taxon>
        <taxon>Bacillati</taxon>
        <taxon>Bacillota</taxon>
        <taxon>Bacilli</taxon>
        <taxon>Bacillales</taxon>
        <taxon>Listeriaceae</taxon>
        <taxon>Listeria</taxon>
    </lineage>
</organism>
<keyword evidence="2" id="KW-0677">Repeat</keyword>
<dbReference type="PANTHER" id="PTHR46652">
    <property type="entry name" value="LEUCINE-RICH REPEAT AND IQ DOMAIN-CONTAINING PROTEIN 1-RELATED"/>
    <property type="match status" value="1"/>
</dbReference>
<sequence length="360" mass="39800">MKEDRLKKGEAMRLKEGMEGRKEMNMKKSWAVVPTAALLVSLGSPMVQAVESTGQEKGPNQSLAVSKAAVEPVASKGIQTQAEDPNEVKSIDEWIPNNPSLALRVKEEVLGEFEPSNLVSRKQLESLERLTLEYWGDDSLAGIGVLKGLQTLNIYGDVKDYTPLRGLPNLLVLNLYGTNCTNLDFLEGMAPLNNLMVQTTELTSVEGLRHQTALATLDISNNSKVTDWSPLNQLTTLRGLNVAYCGIDDYSFIQNMTKLTRLNLDGNPITKVEGLQALPDLKFLTLGSTPLEDFSGLKGLDLIRLNVSHTGIHRAEDLALIEDMINLEELYMSDNQLTEVPSFTKLTKLKKYRFSTQSTS</sequence>
<dbReference type="PROSITE" id="PS51450">
    <property type="entry name" value="LRR"/>
    <property type="match status" value="2"/>
</dbReference>
<dbReference type="InterPro" id="IPR001611">
    <property type="entry name" value="Leu-rich_rpt"/>
</dbReference>
<dbReference type="InterPro" id="IPR050836">
    <property type="entry name" value="SDS22/Internalin_LRR"/>
</dbReference>
<dbReference type="EMBL" id="AODF01000011">
    <property type="protein sequence ID" value="EUJ32449.1"/>
    <property type="molecule type" value="Genomic_DNA"/>
</dbReference>
<dbReference type="SUPFAM" id="SSF52058">
    <property type="entry name" value="L domain-like"/>
    <property type="match status" value="1"/>
</dbReference>
<evidence type="ECO:0000313" key="4">
    <source>
        <dbReference type="Proteomes" id="UP000019249"/>
    </source>
</evidence>
<proteinExistence type="predicted"/>
<dbReference type="InterPro" id="IPR032675">
    <property type="entry name" value="LRR_dom_sf"/>
</dbReference>
<keyword evidence="4" id="KW-1185">Reference proteome</keyword>
<evidence type="ECO:0000256" key="1">
    <source>
        <dbReference type="ARBA" id="ARBA00022614"/>
    </source>
</evidence>